<evidence type="ECO:0000313" key="2">
    <source>
        <dbReference type="EMBL" id="SHE78797.1"/>
    </source>
</evidence>
<dbReference type="STRING" id="1122133.SAMN02745157_0937"/>
<name>A0A1M4WC82_9HYPH</name>
<evidence type="ECO:0000313" key="3">
    <source>
        <dbReference type="Proteomes" id="UP000184485"/>
    </source>
</evidence>
<reference evidence="2 3" key="1">
    <citation type="submission" date="2016-11" db="EMBL/GenBank/DDBJ databases">
        <authorList>
            <person name="Jaros S."/>
            <person name="Januszkiewicz K."/>
            <person name="Wedrychowicz H."/>
        </authorList>
    </citation>
    <scope>NUCLEOTIDE SEQUENCE [LARGE SCALE GENOMIC DNA]</scope>
    <source>
        <strain evidence="2 3">DSM 19436</strain>
    </source>
</reference>
<gene>
    <name evidence="2" type="ORF">SAMN02745157_0937</name>
</gene>
<dbReference type="EMBL" id="FQUP01000001">
    <property type="protein sequence ID" value="SHE78797.1"/>
    <property type="molecule type" value="Genomic_DNA"/>
</dbReference>
<dbReference type="OrthoDB" id="8479257at2"/>
<organism evidence="2 3">
    <name type="scientific">Kaistia soli DSM 19436</name>
    <dbReference type="NCBI Taxonomy" id="1122133"/>
    <lineage>
        <taxon>Bacteria</taxon>
        <taxon>Pseudomonadati</taxon>
        <taxon>Pseudomonadota</taxon>
        <taxon>Alphaproteobacteria</taxon>
        <taxon>Hyphomicrobiales</taxon>
        <taxon>Kaistiaceae</taxon>
        <taxon>Kaistia</taxon>
    </lineage>
</organism>
<accession>A0A1M4WC82</accession>
<dbReference type="Pfam" id="PF09361">
    <property type="entry name" value="Phasin_2"/>
    <property type="match status" value="1"/>
</dbReference>
<sequence>MADETVFEIPEPMRAFADKSVDQARKAFDDFMSATVKAVDKAETSTKSLQEGARDVNRQAIGFLEENVAASFEFAQKLVRARTVEELQSIHRDFLQRQVAAAQNQTKTVGEALTKAATEAAQKIKP</sequence>
<evidence type="ECO:0000259" key="1">
    <source>
        <dbReference type="Pfam" id="PF09361"/>
    </source>
</evidence>
<dbReference type="InterPro" id="IPR018968">
    <property type="entry name" value="Phasin"/>
</dbReference>
<dbReference type="Proteomes" id="UP000184485">
    <property type="component" value="Unassembled WGS sequence"/>
</dbReference>
<feature type="domain" description="Phasin" evidence="1">
    <location>
        <begin position="30"/>
        <end position="124"/>
    </location>
</feature>
<protein>
    <submittedName>
        <fullName evidence="2">Phasin</fullName>
    </submittedName>
</protein>
<dbReference type="RefSeq" id="WP_073051577.1">
    <property type="nucleotide sequence ID" value="NZ_FQUP01000001.1"/>
</dbReference>
<keyword evidence="3" id="KW-1185">Reference proteome</keyword>
<proteinExistence type="predicted"/>
<dbReference type="AlphaFoldDB" id="A0A1M4WC82"/>